<reference evidence="3 4" key="1">
    <citation type="journal article" date="2012" name="PLoS Pathog.">
        <title>Diverse lifestyles and strategies of plant pathogenesis encoded in the genomes of eighteen Dothideomycetes fungi.</title>
        <authorList>
            <person name="Ohm R.A."/>
            <person name="Feau N."/>
            <person name="Henrissat B."/>
            <person name="Schoch C.L."/>
            <person name="Horwitz B.A."/>
            <person name="Barry K.W."/>
            <person name="Condon B.J."/>
            <person name="Copeland A.C."/>
            <person name="Dhillon B."/>
            <person name="Glaser F."/>
            <person name="Hesse C.N."/>
            <person name="Kosti I."/>
            <person name="LaButti K."/>
            <person name="Lindquist E.A."/>
            <person name="Lucas S."/>
            <person name="Salamov A.A."/>
            <person name="Bradshaw R.E."/>
            <person name="Ciuffetti L."/>
            <person name="Hamelin R.C."/>
            <person name="Kema G.H.J."/>
            <person name="Lawrence C."/>
            <person name="Scott J.A."/>
            <person name="Spatafora J.W."/>
            <person name="Turgeon B.G."/>
            <person name="de Wit P.J.G.M."/>
            <person name="Zhong S."/>
            <person name="Goodwin S.B."/>
            <person name="Grigoriev I.V."/>
        </authorList>
    </citation>
    <scope>NUCLEOTIDE SEQUENCE [LARGE SCALE GENOMIC DNA]</scope>
    <source>
        <strain evidence="3 4">UAMH 10762</strain>
    </source>
</reference>
<keyword evidence="2" id="KW-0472">Membrane</keyword>
<dbReference type="Proteomes" id="UP000011761">
    <property type="component" value="Unassembled WGS sequence"/>
</dbReference>
<dbReference type="AlphaFoldDB" id="M2NAW4"/>
<evidence type="ECO:0000256" key="1">
    <source>
        <dbReference type="SAM" id="MobiDB-lite"/>
    </source>
</evidence>
<feature type="compositionally biased region" description="Pro residues" evidence="1">
    <location>
        <begin position="238"/>
        <end position="249"/>
    </location>
</feature>
<dbReference type="PANTHER" id="PTHR16861:SF7">
    <property type="entry name" value="MEMBRANE ANCHOR OPY2 N-TERMINAL DOMAIN-CONTAINING PROTEIN"/>
    <property type="match status" value="1"/>
</dbReference>
<organism evidence="3 4">
    <name type="scientific">Baudoinia panamericana (strain UAMH 10762)</name>
    <name type="common">Angels' share fungus</name>
    <name type="synonym">Baudoinia compniacensis (strain UAMH 10762)</name>
    <dbReference type="NCBI Taxonomy" id="717646"/>
    <lineage>
        <taxon>Eukaryota</taxon>
        <taxon>Fungi</taxon>
        <taxon>Dikarya</taxon>
        <taxon>Ascomycota</taxon>
        <taxon>Pezizomycotina</taxon>
        <taxon>Dothideomycetes</taxon>
        <taxon>Dothideomycetidae</taxon>
        <taxon>Mycosphaerellales</taxon>
        <taxon>Teratosphaeriaceae</taxon>
        <taxon>Baudoinia</taxon>
    </lineage>
</organism>
<dbReference type="HOGENOM" id="CLU_855369_0_0_1"/>
<protein>
    <submittedName>
        <fullName evidence="3">Uncharacterized protein</fullName>
    </submittedName>
</protein>
<dbReference type="OMA" id="YWCASAS"/>
<name>M2NAW4_BAUPA</name>
<dbReference type="RefSeq" id="XP_007677260.1">
    <property type="nucleotide sequence ID" value="XM_007679070.1"/>
</dbReference>
<dbReference type="eggNOG" id="ENOG502RP4Y">
    <property type="taxonomic scope" value="Eukaryota"/>
</dbReference>
<dbReference type="KEGG" id="bcom:BAUCODRAFT_511434"/>
<gene>
    <name evidence="3" type="ORF">BAUCODRAFT_511434</name>
</gene>
<accession>M2NAW4</accession>
<dbReference type="EMBL" id="KB445556">
    <property type="protein sequence ID" value="EMC95980.1"/>
    <property type="molecule type" value="Genomic_DNA"/>
</dbReference>
<feature type="compositionally biased region" description="Low complexity" evidence="1">
    <location>
        <begin position="225"/>
        <end position="237"/>
    </location>
</feature>
<sequence>MAKILRVAFAELALAHIARSYLIPLASHTAFIEDAPDVDGWTPRPTQAPYAQYFELSDHRNLLARQAGLATCGYLAGNASLPITCDAGYGCGYNSPVPYGPICCSTNAAGNFVSNCPYPSSCVDYANPLNTFLVETTSNGQLWCPSSLPYCSTAYEPMATTYFLYWCASASGAAALTILPSTTAVATGHPTSLSSPRSSTVVSSTSSTPIVRSSTTLSITSSSSPVVVLPSSSHGTSPTPPPTPTPTPNPTNAGAIAGGVVGGVAAVGIIAAIAVVAFLKKKKKNEREKANVPEVSQANI</sequence>
<evidence type="ECO:0000313" key="4">
    <source>
        <dbReference type="Proteomes" id="UP000011761"/>
    </source>
</evidence>
<feature type="transmembrane region" description="Helical" evidence="2">
    <location>
        <begin position="255"/>
        <end position="279"/>
    </location>
</feature>
<feature type="region of interest" description="Disordered" evidence="1">
    <location>
        <begin position="225"/>
        <end position="251"/>
    </location>
</feature>
<keyword evidence="2" id="KW-0812">Transmembrane</keyword>
<proteinExistence type="predicted"/>
<evidence type="ECO:0000313" key="3">
    <source>
        <dbReference type="EMBL" id="EMC95980.1"/>
    </source>
</evidence>
<keyword evidence="2" id="KW-1133">Transmembrane helix</keyword>
<evidence type="ECO:0000256" key="2">
    <source>
        <dbReference type="SAM" id="Phobius"/>
    </source>
</evidence>
<dbReference type="OrthoDB" id="5347452at2759"/>
<keyword evidence="4" id="KW-1185">Reference proteome</keyword>
<dbReference type="GeneID" id="19115044"/>
<dbReference type="PANTHER" id="PTHR16861">
    <property type="entry name" value="GLYCOPROTEIN 38"/>
    <property type="match status" value="1"/>
</dbReference>